<proteinExistence type="predicted"/>
<dbReference type="PANTHER" id="PTHR39741:SF14">
    <property type="entry name" value="F-BOX DOMAIN-CONTAINING PROTEIN"/>
    <property type="match status" value="1"/>
</dbReference>
<reference evidence="1" key="2">
    <citation type="submission" date="2020-07" db="EMBL/GenBank/DDBJ databases">
        <authorList>
            <person name="Vera ALvarez R."/>
            <person name="Arias-Moreno D.M."/>
            <person name="Jimenez-Jacinto V."/>
            <person name="Jimenez-Bremont J.F."/>
            <person name="Swaminathan K."/>
            <person name="Moose S.P."/>
            <person name="Guerrero-Gonzalez M.L."/>
            <person name="Marino-Ramirez L."/>
            <person name="Landsman D."/>
            <person name="Rodriguez-Kessler M."/>
            <person name="Delgado-Sanchez P."/>
        </authorList>
    </citation>
    <scope>NUCLEOTIDE SEQUENCE</scope>
    <source>
        <tissue evidence="1">Cladode</tissue>
    </source>
</reference>
<dbReference type="EMBL" id="GISG01263919">
    <property type="protein sequence ID" value="MBA4674673.1"/>
    <property type="molecule type" value="Transcribed_RNA"/>
</dbReference>
<evidence type="ECO:0000313" key="1">
    <source>
        <dbReference type="EMBL" id="MBA4674673.1"/>
    </source>
</evidence>
<dbReference type="InterPro" id="IPR055336">
    <property type="entry name" value="At4g00755-like"/>
</dbReference>
<dbReference type="Gene3D" id="1.20.1280.50">
    <property type="match status" value="1"/>
</dbReference>
<organism evidence="1">
    <name type="scientific">Opuntia streptacantha</name>
    <name type="common">Prickly pear cactus</name>
    <name type="synonym">Opuntia cardona</name>
    <dbReference type="NCBI Taxonomy" id="393608"/>
    <lineage>
        <taxon>Eukaryota</taxon>
        <taxon>Viridiplantae</taxon>
        <taxon>Streptophyta</taxon>
        <taxon>Embryophyta</taxon>
        <taxon>Tracheophyta</taxon>
        <taxon>Spermatophyta</taxon>
        <taxon>Magnoliopsida</taxon>
        <taxon>eudicotyledons</taxon>
        <taxon>Gunneridae</taxon>
        <taxon>Pentapetalae</taxon>
        <taxon>Caryophyllales</taxon>
        <taxon>Cactineae</taxon>
        <taxon>Cactaceae</taxon>
        <taxon>Opuntioideae</taxon>
        <taxon>Opuntia</taxon>
    </lineage>
</organism>
<accession>A0A7C9AUA6</accession>
<dbReference type="EMBL" id="GISG01263917">
    <property type="protein sequence ID" value="MBA4674671.1"/>
    <property type="molecule type" value="Transcribed_RNA"/>
</dbReference>
<reference evidence="1" key="1">
    <citation type="journal article" date="2013" name="J. Plant Res.">
        <title>Effect of fungi and light on seed germination of three Opuntia species from semiarid lands of central Mexico.</title>
        <authorList>
            <person name="Delgado-Sanchez P."/>
            <person name="Jimenez-Bremont J.F."/>
            <person name="Guerrero-Gonzalez Mde L."/>
            <person name="Flores J."/>
        </authorList>
    </citation>
    <scope>NUCLEOTIDE SEQUENCE</scope>
    <source>
        <tissue evidence="1">Cladode</tissue>
    </source>
</reference>
<dbReference type="SUPFAM" id="SSF81383">
    <property type="entry name" value="F-box domain"/>
    <property type="match status" value="1"/>
</dbReference>
<dbReference type="InterPro" id="IPR036047">
    <property type="entry name" value="F-box-like_dom_sf"/>
</dbReference>
<dbReference type="AlphaFoldDB" id="A0A7C9AUA6"/>
<protein>
    <recommendedName>
        <fullName evidence="2">F-box domain-containing protein</fullName>
    </recommendedName>
</protein>
<sequence>MERDFLEALDSDVAVKTLKFLDDPADVVRASSVSRSWRDFVIANGICKNLCVKLFPQLSDISRIINVSGTRENFVDVGCSSSSEWEHLKFEHRAYTSLSWWLTSSEAGECPSDAISASSTDNYPEESVRNTLISSDRIGRRASYWSSSGQSNPEVPERLTYKLISDLCVITEINVQPFQAFFQPNSPIYSAKAVRFRMGRRISPDDGEGDVTGEGLPPTEGQFVWTYTSPEFPMLQENCLQNFKLPKPVICIGGILQIELLGRVQRQEMDDLFYICVAYVQVIGRLLDPVFGVESIEPSGRFSLLYNPEPEFSTPPAILEEAEETIAREMVQTHVRGWEQILNLLRGAVGVEVYDSEDEHHESDEEMAEELAL</sequence>
<name>A0A7C9AUA6_OPUST</name>
<dbReference type="PANTHER" id="PTHR39741">
    <property type="entry name" value="F-BOX DOMAIN CONTAINING PROTEIN, EXPRESSED"/>
    <property type="match status" value="1"/>
</dbReference>
<evidence type="ECO:0008006" key="2">
    <source>
        <dbReference type="Google" id="ProtNLM"/>
    </source>
</evidence>